<dbReference type="Pfam" id="PF07942">
    <property type="entry name" value="CARME"/>
    <property type="match status" value="1"/>
</dbReference>
<dbReference type="PANTHER" id="PTHR12303">
    <property type="entry name" value="CARNOSINE N-METHYLTRANSFERASE"/>
    <property type="match status" value="1"/>
</dbReference>
<dbReference type="GO" id="GO:0008757">
    <property type="term" value="F:S-adenosylmethionine-dependent methyltransferase activity"/>
    <property type="evidence" value="ECO:0007669"/>
    <property type="project" value="InterPro"/>
</dbReference>
<dbReference type="PANTHER" id="PTHR12303:SF13">
    <property type="match status" value="1"/>
</dbReference>
<dbReference type="InterPro" id="IPR029063">
    <property type="entry name" value="SAM-dependent_MTases_sf"/>
</dbReference>
<comment type="caution">
    <text evidence="1">The sequence shown here is derived from an EMBL/GenBank/DDBJ whole genome shotgun (WGS) entry which is preliminary data.</text>
</comment>
<dbReference type="GeneID" id="85310972"/>
<gene>
    <name evidence="1" type="ORF">QBC33DRAFT_537369</name>
</gene>
<organism evidence="1 2">
    <name type="scientific">Phialemonium atrogriseum</name>
    <dbReference type="NCBI Taxonomy" id="1093897"/>
    <lineage>
        <taxon>Eukaryota</taxon>
        <taxon>Fungi</taxon>
        <taxon>Dikarya</taxon>
        <taxon>Ascomycota</taxon>
        <taxon>Pezizomycotina</taxon>
        <taxon>Sordariomycetes</taxon>
        <taxon>Sordariomycetidae</taxon>
        <taxon>Cephalothecales</taxon>
        <taxon>Cephalothecaceae</taxon>
        <taxon>Phialemonium</taxon>
    </lineage>
</organism>
<name>A0AAJ0C0N8_9PEZI</name>
<dbReference type="Gene3D" id="3.40.50.150">
    <property type="entry name" value="Vaccinia Virus protein VP39"/>
    <property type="match status" value="1"/>
</dbReference>
<dbReference type="SMART" id="SM01296">
    <property type="entry name" value="N2227"/>
    <property type="match status" value="1"/>
</dbReference>
<evidence type="ECO:0000313" key="1">
    <source>
        <dbReference type="EMBL" id="KAK1767785.1"/>
    </source>
</evidence>
<dbReference type="SUPFAM" id="SSF53335">
    <property type="entry name" value="S-adenosyl-L-methionine-dependent methyltransferases"/>
    <property type="match status" value="1"/>
</dbReference>
<sequence>MFLGCWKVCFKVGKKSLKDLASAMRSTSIIITAVAWLAWSSELAASDPVNDQWAVFPLQSGAFEIHELHEVFLTVQYGSGEPDTIRHRDEEEKLLGRMSRNHGTWDSHHPRHRLLQALHGFSRYEERNMAELNRWRGLYRHVSKKQKEVLEREVQYSGRFSTVERLLKSNQGLCQAIVDNALQFYRISNQELEKFIRDTEKSGSVAEKVSVGQSLKHFVRDWAESGIKERDPGFTCVLNTLDDLFPTQENTNAIPKVMIPGAGLGRLGHEAAKLGFEVTINEWSMYMNIAYRFLESHRERHSQTFYPFVDSWSHHASTNDMIRPVSFPDVPINASSVVLVEGDFTTAFKDGTGTYDVVITYFFIDTARNLVSYFDTIHLLLRPGGYWLNFGPLLYGTAPFVQLSLDEIVSVVESFGFQFLETKDTCGDITLPGKQVRGKEAIYGFNDRALTKNAYNSQFWVAQKQHS</sequence>
<reference evidence="1" key="1">
    <citation type="submission" date="2023-06" db="EMBL/GenBank/DDBJ databases">
        <title>Genome-scale phylogeny and comparative genomics of the fungal order Sordariales.</title>
        <authorList>
            <consortium name="Lawrence Berkeley National Laboratory"/>
            <person name="Hensen N."/>
            <person name="Bonometti L."/>
            <person name="Westerberg I."/>
            <person name="Brannstrom I.O."/>
            <person name="Guillou S."/>
            <person name="Cros-Aarteil S."/>
            <person name="Calhoun S."/>
            <person name="Haridas S."/>
            <person name="Kuo A."/>
            <person name="Mondo S."/>
            <person name="Pangilinan J."/>
            <person name="Riley R."/>
            <person name="Labutti K."/>
            <person name="Andreopoulos B."/>
            <person name="Lipzen A."/>
            <person name="Chen C."/>
            <person name="Yanf M."/>
            <person name="Daum C."/>
            <person name="Ng V."/>
            <person name="Clum A."/>
            <person name="Steindorff A."/>
            <person name="Ohm R."/>
            <person name="Martin F."/>
            <person name="Silar P."/>
            <person name="Natvig D."/>
            <person name="Lalanne C."/>
            <person name="Gautier V."/>
            <person name="Ament-Velasquez S.L."/>
            <person name="Kruys A."/>
            <person name="Hutchinson M.I."/>
            <person name="Powell A.J."/>
            <person name="Barry K."/>
            <person name="Miller A.N."/>
            <person name="Grigoriev I.V."/>
            <person name="Debuchy R."/>
            <person name="Gladieux P."/>
            <person name="Thoren M.H."/>
            <person name="Johannesson H."/>
        </authorList>
    </citation>
    <scope>NUCLEOTIDE SEQUENCE</scope>
    <source>
        <strain evidence="1">8032-3</strain>
    </source>
</reference>
<dbReference type="InterPro" id="IPR012901">
    <property type="entry name" value="CARME"/>
</dbReference>
<keyword evidence="2" id="KW-1185">Reference proteome</keyword>
<dbReference type="RefSeq" id="XP_060283998.1">
    <property type="nucleotide sequence ID" value="XM_060427785.1"/>
</dbReference>
<accession>A0AAJ0C0N8</accession>
<evidence type="ECO:0000313" key="2">
    <source>
        <dbReference type="Proteomes" id="UP001244011"/>
    </source>
</evidence>
<proteinExistence type="predicted"/>
<protein>
    <submittedName>
        <fullName evidence="1">N2227-like protein-domain-containing protein</fullName>
    </submittedName>
</protein>
<dbReference type="AlphaFoldDB" id="A0AAJ0C0N8"/>
<dbReference type="Proteomes" id="UP001244011">
    <property type="component" value="Unassembled WGS sequence"/>
</dbReference>
<dbReference type="EMBL" id="MU839007">
    <property type="protein sequence ID" value="KAK1767785.1"/>
    <property type="molecule type" value="Genomic_DNA"/>
</dbReference>